<accession>A0A8R1HG25</accession>
<feature type="compositionally biased region" description="Polar residues" evidence="1">
    <location>
        <begin position="282"/>
        <end position="298"/>
    </location>
</feature>
<dbReference type="InterPro" id="IPR011084">
    <property type="entry name" value="DRMBL"/>
</dbReference>
<feature type="compositionally biased region" description="Acidic residues" evidence="1">
    <location>
        <begin position="464"/>
        <end position="498"/>
    </location>
</feature>
<protein>
    <submittedName>
        <fullName evidence="3">DRMBL domain-containing protein</fullName>
    </submittedName>
</protein>
<name>A0A8R1HG25_CAEJA</name>
<feature type="compositionally biased region" description="Basic and acidic residues" evidence="1">
    <location>
        <begin position="390"/>
        <end position="416"/>
    </location>
</feature>
<feature type="compositionally biased region" description="Low complexity" evidence="1">
    <location>
        <begin position="359"/>
        <end position="371"/>
    </location>
</feature>
<dbReference type="EnsemblMetazoa" id="CJA00480.1">
    <property type="protein sequence ID" value="CJA00480.1"/>
    <property type="gene ID" value="WBGene00119684"/>
</dbReference>
<dbReference type="Pfam" id="PF07522">
    <property type="entry name" value="DRMBL"/>
    <property type="match status" value="1"/>
</dbReference>
<feature type="domain" description="DNA repair metallo-beta-lactamase" evidence="2">
    <location>
        <begin position="22"/>
        <end position="58"/>
    </location>
</feature>
<keyword evidence="4" id="KW-1185">Reference proteome</keyword>
<feature type="region of interest" description="Disordered" evidence="1">
    <location>
        <begin position="344"/>
        <end position="627"/>
    </location>
</feature>
<dbReference type="Proteomes" id="UP000005237">
    <property type="component" value="Unassembled WGS sequence"/>
</dbReference>
<sequence>MDFVIFDVSMLHHLTVSDSMIERHKDRVYRIPYSDHSSRDEILEFLKQFCFSSVVPTSKPITEKDLKIMIECTRESSATFAHSEGKLVIENEDEAGVEMEMANQENGRKNDDVDKIVEKTKSMGVQRQTGPLDSTPLPPNRDDLDYTIREQHVLGSTLEAMLESAAPPGILTDDDGTPGPSGVDLHPLNLELEMDLSEMGIGLDLPTTPSPLLASSQYPRHSRPRHLHQHLQLNNHLSSEIDDAIVQRAEEQHRNLHMRLNSPEEQQLETLHLSQERHSSSKNRWNQKTPEKQFQNGVFSPLYTQEMVEVEKNQSALDPVIEQPDGSETPSPSIALPNSILEQDGEKMEEDVVPEPEPESQNPNENEPTSSVQNPEEAMEKELSVSNENALKEAEKVPVAEEEVCEKSEDVFKGQEDTPVEEDVPEEVPIQENAPEEAEAVPIEVDHAPEEAENVSNIESEAVPMEEDVNFEEGEEEEDNPMDEAILEPEDVTPEEPEAAEKELDQEHEKTPELEEEPQQEEQRPEEEEVADSEPEPADDFTRMEQPEEEEVENLEILRIEKKPIVKNVKEVENDEDQGEDDEDDDDYDFDPNLDNWSEGPPRTLKEAIARLQYRSSSSQRRRQHAL</sequence>
<feature type="compositionally biased region" description="Basic and acidic residues" evidence="1">
    <location>
        <begin position="499"/>
        <end position="513"/>
    </location>
</feature>
<feature type="compositionally biased region" description="Acidic residues" evidence="1">
    <location>
        <begin position="514"/>
        <end position="539"/>
    </location>
</feature>
<feature type="compositionally biased region" description="Acidic residues" evidence="1">
    <location>
        <begin position="573"/>
        <end position="592"/>
    </location>
</feature>
<evidence type="ECO:0000256" key="1">
    <source>
        <dbReference type="SAM" id="MobiDB-lite"/>
    </source>
</evidence>
<feature type="region of interest" description="Disordered" evidence="1">
    <location>
        <begin position="260"/>
        <end position="298"/>
    </location>
</feature>
<feature type="compositionally biased region" description="Polar residues" evidence="1">
    <location>
        <begin position="263"/>
        <end position="273"/>
    </location>
</feature>
<organism evidence="3 4">
    <name type="scientific">Caenorhabditis japonica</name>
    <dbReference type="NCBI Taxonomy" id="281687"/>
    <lineage>
        <taxon>Eukaryota</taxon>
        <taxon>Metazoa</taxon>
        <taxon>Ecdysozoa</taxon>
        <taxon>Nematoda</taxon>
        <taxon>Chromadorea</taxon>
        <taxon>Rhabditida</taxon>
        <taxon>Rhabditina</taxon>
        <taxon>Rhabditomorpha</taxon>
        <taxon>Rhabditoidea</taxon>
        <taxon>Rhabditidae</taxon>
        <taxon>Peloderinae</taxon>
        <taxon>Caenorhabditis</taxon>
    </lineage>
</organism>
<evidence type="ECO:0000313" key="4">
    <source>
        <dbReference type="Proteomes" id="UP000005237"/>
    </source>
</evidence>
<evidence type="ECO:0000259" key="2">
    <source>
        <dbReference type="Pfam" id="PF07522"/>
    </source>
</evidence>
<dbReference type="AlphaFoldDB" id="A0A8R1HG25"/>
<reference evidence="3" key="2">
    <citation type="submission" date="2022-06" db="UniProtKB">
        <authorList>
            <consortium name="EnsemblMetazoa"/>
        </authorList>
    </citation>
    <scope>IDENTIFICATION</scope>
    <source>
        <strain evidence="3">DF5081</strain>
    </source>
</reference>
<feature type="compositionally biased region" description="Basic and acidic residues" evidence="1">
    <location>
        <begin position="556"/>
        <end position="572"/>
    </location>
</feature>
<proteinExistence type="predicted"/>
<evidence type="ECO:0000313" key="3">
    <source>
        <dbReference type="EnsemblMetazoa" id="CJA00480.1"/>
    </source>
</evidence>
<reference evidence="4" key="1">
    <citation type="submission" date="2010-08" db="EMBL/GenBank/DDBJ databases">
        <authorList>
            <consortium name="Caenorhabditis japonica Sequencing Consortium"/>
            <person name="Wilson R.K."/>
        </authorList>
    </citation>
    <scope>NUCLEOTIDE SEQUENCE [LARGE SCALE GENOMIC DNA]</scope>
    <source>
        <strain evidence="4">DF5081</strain>
    </source>
</reference>
<feature type="compositionally biased region" description="Acidic residues" evidence="1">
    <location>
        <begin position="347"/>
        <end position="358"/>
    </location>
</feature>